<keyword evidence="1" id="KW-0732">Signal</keyword>
<feature type="chain" id="PRO_5012266307" evidence="1">
    <location>
        <begin position="21"/>
        <end position="85"/>
    </location>
</feature>
<evidence type="ECO:0000256" key="1">
    <source>
        <dbReference type="SAM" id="SignalP"/>
    </source>
</evidence>
<keyword evidence="3" id="KW-1185">Reference proteome</keyword>
<dbReference type="AlphaFoldDB" id="A0A259U1B9"/>
<proteinExistence type="predicted"/>
<gene>
    <name evidence="2" type="ORF">BSZ36_12560</name>
</gene>
<name>A0A259U1B9_9BACT</name>
<accession>A0A259U1B9</accession>
<dbReference type="InParanoid" id="A0A259U1B9"/>
<reference evidence="2 3" key="1">
    <citation type="submission" date="2016-11" db="EMBL/GenBank/DDBJ databases">
        <title>Study of marine rhodopsin-containing bacteria.</title>
        <authorList>
            <person name="Yoshizawa S."/>
            <person name="Kumagai Y."/>
            <person name="Kogure K."/>
        </authorList>
    </citation>
    <scope>NUCLEOTIDE SEQUENCE [LARGE SCALE GENOMIC DNA]</scope>
    <source>
        <strain evidence="2 3">SG-29</strain>
    </source>
</reference>
<feature type="signal peptide" evidence="1">
    <location>
        <begin position="1"/>
        <end position="20"/>
    </location>
</feature>
<organism evidence="2 3">
    <name type="scientific">Rubricoccus marinus</name>
    <dbReference type="NCBI Taxonomy" id="716817"/>
    <lineage>
        <taxon>Bacteria</taxon>
        <taxon>Pseudomonadati</taxon>
        <taxon>Rhodothermota</taxon>
        <taxon>Rhodothermia</taxon>
        <taxon>Rhodothermales</taxon>
        <taxon>Rubricoccaceae</taxon>
        <taxon>Rubricoccus</taxon>
    </lineage>
</organism>
<sequence>MFVRLLLSVLLAAVSFGAPARAVVDIEPAPIEAPVESVSEAEPDDVQAMLPLRLAERGSAVRPGTSAILARGLERALPPLPPPER</sequence>
<evidence type="ECO:0000313" key="2">
    <source>
        <dbReference type="EMBL" id="OZC03740.1"/>
    </source>
</evidence>
<comment type="caution">
    <text evidence="2">The sequence shown here is derived from an EMBL/GenBank/DDBJ whole genome shotgun (WGS) entry which is preliminary data.</text>
</comment>
<evidence type="ECO:0000313" key="3">
    <source>
        <dbReference type="Proteomes" id="UP000216446"/>
    </source>
</evidence>
<protein>
    <submittedName>
        <fullName evidence="2">Uncharacterized protein</fullName>
    </submittedName>
</protein>
<dbReference type="Proteomes" id="UP000216446">
    <property type="component" value="Unassembled WGS sequence"/>
</dbReference>
<dbReference type="EMBL" id="MQWB01000001">
    <property type="protein sequence ID" value="OZC03740.1"/>
    <property type="molecule type" value="Genomic_DNA"/>
</dbReference>